<accession>A0ABW9AE46</accession>
<protein>
    <submittedName>
        <fullName evidence="6">LysR family transcriptional regulator</fullName>
    </submittedName>
</protein>
<dbReference type="Gene3D" id="1.10.10.10">
    <property type="entry name" value="Winged helix-like DNA-binding domain superfamily/Winged helix DNA-binding domain"/>
    <property type="match status" value="1"/>
</dbReference>
<keyword evidence="7" id="KW-1185">Reference proteome</keyword>
<evidence type="ECO:0000313" key="6">
    <source>
        <dbReference type="EMBL" id="MFL9926295.1"/>
    </source>
</evidence>
<keyword evidence="3" id="KW-0238">DNA-binding</keyword>
<keyword evidence="4" id="KW-0804">Transcription</keyword>
<dbReference type="Proteomes" id="UP001629246">
    <property type="component" value="Unassembled WGS sequence"/>
</dbReference>
<sequence>MINPAHFDLQSLRIFLLVADSGSLTRAAERAHMTLSAVSKRIGELEKNIDCELLVRLPRGIELTPAGVGLLEHARRVVDQVNRMAGEMGDYAVGVRGHVRMWVNTSAVVQFLPHDLPAFLADNPGVHIGLEEKLSSEIIEALGHGRADVGVFADNVPAPGIEKRPYRSDRLVLLVPRGHALDGRTEAAFVETLEYDYVGLNEGSSLLARLVNAAVAAEKTLRIRIQVSSFDGICRMIEAGLGIGILPLAAVRPEILGARLSAINLSDGWASRTLWVGKSAAAVHPEAVRMFSFLAAQYE</sequence>
<gene>
    <name evidence="6" type="ORF">PQR62_18615</name>
</gene>
<dbReference type="InterPro" id="IPR005119">
    <property type="entry name" value="LysR_subst-bd"/>
</dbReference>
<dbReference type="SUPFAM" id="SSF53850">
    <property type="entry name" value="Periplasmic binding protein-like II"/>
    <property type="match status" value="1"/>
</dbReference>
<evidence type="ECO:0000313" key="7">
    <source>
        <dbReference type="Proteomes" id="UP001629246"/>
    </source>
</evidence>
<dbReference type="Gene3D" id="3.40.190.290">
    <property type="match status" value="1"/>
</dbReference>
<dbReference type="EMBL" id="JAQQFM010000008">
    <property type="protein sequence ID" value="MFL9926295.1"/>
    <property type="molecule type" value="Genomic_DNA"/>
</dbReference>
<dbReference type="InterPro" id="IPR036390">
    <property type="entry name" value="WH_DNA-bd_sf"/>
</dbReference>
<dbReference type="CDD" id="cd08421">
    <property type="entry name" value="PBP2_LTTR_like_1"/>
    <property type="match status" value="1"/>
</dbReference>
<reference evidence="6 7" key="1">
    <citation type="journal article" date="2024" name="Chem. Sci.">
        <title>Discovery of megapolipeptins by genome mining of a Burkholderiales bacteria collection.</title>
        <authorList>
            <person name="Paulo B.S."/>
            <person name="Recchia M.J.J."/>
            <person name="Lee S."/>
            <person name="Fergusson C.H."/>
            <person name="Romanowski S.B."/>
            <person name="Hernandez A."/>
            <person name="Krull N."/>
            <person name="Liu D.Y."/>
            <person name="Cavanagh H."/>
            <person name="Bos A."/>
            <person name="Gray C.A."/>
            <person name="Murphy B.T."/>
            <person name="Linington R.G."/>
            <person name="Eustaquio A.S."/>
        </authorList>
    </citation>
    <scope>NUCLEOTIDE SEQUENCE [LARGE SCALE GENOMIC DNA]</scope>
    <source>
        <strain evidence="6 7">RL21-008-BIB-A</strain>
    </source>
</reference>
<proteinExistence type="inferred from homology"/>
<evidence type="ECO:0000259" key="5">
    <source>
        <dbReference type="PROSITE" id="PS50931"/>
    </source>
</evidence>
<feature type="domain" description="HTH lysR-type" evidence="5">
    <location>
        <begin position="7"/>
        <end position="64"/>
    </location>
</feature>
<comment type="caution">
    <text evidence="6">The sequence shown here is derived from an EMBL/GenBank/DDBJ whole genome shotgun (WGS) entry which is preliminary data.</text>
</comment>
<dbReference type="InterPro" id="IPR000847">
    <property type="entry name" value="LysR_HTH_N"/>
</dbReference>
<dbReference type="PROSITE" id="PS50931">
    <property type="entry name" value="HTH_LYSR"/>
    <property type="match status" value="1"/>
</dbReference>
<name>A0ABW9AE46_9BURK</name>
<dbReference type="Pfam" id="PF00126">
    <property type="entry name" value="HTH_1"/>
    <property type="match status" value="1"/>
</dbReference>
<organism evidence="6 7">
    <name type="scientific">Herbaspirillum lusitanum</name>
    <dbReference type="NCBI Taxonomy" id="213312"/>
    <lineage>
        <taxon>Bacteria</taxon>
        <taxon>Pseudomonadati</taxon>
        <taxon>Pseudomonadota</taxon>
        <taxon>Betaproteobacteria</taxon>
        <taxon>Burkholderiales</taxon>
        <taxon>Oxalobacteraceae</taxon>
        <taxon>Herbaspirillum</taxon>
    </lineage>
</organism>
<dbReference type="Pfam" id="PF03466">
    <property type="entry name" value="LysR_substrate"/>
    <property type="match status" value="1"/>
</dbReference>
<keyword evidence="2" id="KW-0805">Transcription regulation</keyword>
<dbReference type="SUPFAM" id="SSF46785">
    <property type="entry name" value="Winged helix' DNA-binding domain"/>
    <property type="match status" value="1"/>
</dbReference>
<evidence type="ECO:0000256" key="1">
    <source>
        <dbReference type="ARBA" id="ARBA00009437"/>
    </source>
</evidence>
<evidence type="ECO:0000256" key="2">
    <source>
        <dbReference type="ARBA" id="ARBA00023015"/>
    </source>
</evidence>
<dbReference type="RefSeq" id="WP_408159503.1">
    <property type="nucleotide sequence ID" value="NZ_JAQQFM010000008.1"/>
</dbReference>
<evidence type="ECO:0000256" key="4">
    <source>
        <dbReference type="ARBA" id="ARBA00023163"/>
    </source>
</evidence>
<dbReference type="InterPro" id="IPR036388">
    <property type="entry name" value="WH-like_DNA-bd_sf"/>
</dbReference>
<evidence type="ECO:0000256" key="3">
    <source>
        <dbReference type="ARBA" id="ARBA00023125"/>
    </source>
</evidence>
<dbReference type="InterPro" id="IPR050950">
    <property type="entry name" value="HTH-type_LysR_regulators"/>
</dbReference>
<dbReference type="PANTHER" id="PTHR30419">
    <property type="entry name" value="HTH-TYPE TRANSCRIPTIONAL REGULATOR YBHD"/>
    <property type="match status" value="1"/>
</dbReference>
<dbReference type="PANTHER" id="PTHR30419:SF2">
    <property type="entry name" value="LYSR FAMILY TRANSCRIPTIONAL REGULATOR"/>
    <property type="match status" value="1"/>
</dbReference>
<comment type="similarity">
    <text evidence="1">Belongs to the LysR transcriptional regulatory family.</text>
</comment>